<proteinExistence type="predicted"/>
<dbReference type="EMBL" id="JAAAJB010000195">
    <property type="protein sequence ID" value="KAG0262178.1"/>
    <property type="molecule type" value="Genomic_DNA"/>
</dbReference>
<feature type="compositionally biased region" description="Acidic residues" evidence="3">
    <location>
        <begin position="407"/>
        <end position="418"/>
    </location>
</feature>
<dbReference type="AlphaFoldDB" id="A0A9P6Q9D7"/>
<feature type="repeat" description="PPR" evidence="2">
    <location>
        <begin position="468"/>
        <end position="502"/>
    </location>
</feature>
<dbReference type="GO" id="GO:0003729">
    <property type="term" value="F:mRNA binding"/>
    <property type="evidence" value="ECO:0007669"/>
    <property type="project" value="TreeGrafter"/>
</dbReference>
<organism evidence="5 6">
    <name type="scientific">Actinomortierella ambigua</name>
    <dbReference type="NCBI Taxonomy" id="1343610"/>
    <lineage>
        <taxon>Eukaryota</taxon>
        <taxon>Fungi</taxon>
        <taxon>Fungi incertae sedis</taxon>
        <taxon>Mucoromycota</taxon>
        <taxon>Mortierellomycotina</taxon>
        <taxon>Mortierellomycetes</taxon>
        <taxon>Mortierellales</taxon>
        <taxon>Mortierellaceae</taxon>
        <taxon>Actinomortierella</taxon>
    </lineage>
</organism>
<feature type="compositionally biased region" description="Basic residues" evidence="3">
    <location>
        <begin position="774"/>
        <end position="791"/>
    </location>
</feature>
<feature type="repeat" description="PPR" evidence="2">
    <location>
        <begin position="618"/>
        <end position="648"/>
    </location>
</feature>
<evidence type="ECO:0000256" key="2">
    <source>
        <dbReference type="PROSITE-ProRule" id="PRU00708"/>
    </source>
</evidence>
<feature type="compositionally biased region" description="Low complexity" evidence="3">
    <location>
        <begin position="560"/>
        <end position="591"/>
    </location>
</feature>
<feature type="region of interest" description="Disordered" evidence="3">
    <location>
        <begin position="94"/>
        <end position="137"/>
    </location>
</feature>
<dbReference type="GO" id="GO:0006396">
    <property type="term" value="P:RNA processing"/>
    <property type="evidence" value="ECO:0007669"/>
    <property type="project" value="TreeGrafter"/>
</dbReference>
<dbReference type="InterPro" id="IPR011990">
    <property type="entry name" value="TPR-like_helical_dom_sf"/>
</dbReference>
<sequence length="800" mass="90397">MHRNPLLGRLHAQARALCTECCSVTQKSTNTTSRLSASRRPFSQSALFTSSSCQGRSTAIHRLTNSPHPLLSRRQQAQFWRVFSSTTASSLDPTAVATAASSSSESDLDNKGETIDDDDDLDDLDILTSGKLPPAPPALQQLRDRYLETKESDDPQVKKALLVMYHAVARDPDLLAQMYPVDFLQAMYAAKALHSLPGMRRVLEDVGKTTAYRGHPSFYHVMLRAYLSRSDFVQSEYIWRLMKRRKVRLTQASFHIMLHHCKARRNSTMALSLLRQMDAMRIPVSAYTYVLLLGVCFRRAKASLAQQLFDEMPGRGLDWTAYHFSTLLATYAKAKDRVGALRVLDDMQDHGFAPNAMIYNSLLSVTEDWTDRQQMYLDFVEQGLQPDIRTMIAMRAPLTEILQRMEEGDDDVDGDDDSSSSSSTKKKNKMKVTREDFNVLLTTALKHSKTGLMLDVLDAMKKRHFQPDAFTFSTLMDAFVKVGEYGQARDIFEGVVASEMIVPDVVVYTNAISAALGQSDTMGALQIIKRMLGDGLMPNSVTMNLLLTAMVSGQYANIYQQQQQQQQPQSKDQSSSSSSPSSSPQQPPQQQDLPASADSIEMAELVINLMRQNGIREDVRSCNILLSAYARANEPEKMMRAFRRMTHELHIAPELLTYETLILGHLRSGNLRFAVDMYFAMRRERNFYGHSAVHNQLLSALVASGQAQQVLQLWRDLARSDRSRDEQSFRIMLDACDRFGLVEHRGPIEEDFKSWREQTVAPSFLDGADGQQQYHHHQQRQQRQRSQRHSHSSGSGAWDL</sequence>
<dbReference type="Pfam" id="PF13812">
    <property type="entry name" value="PPR_3"/>
    <property type="match status" value="2"/>
</dbReference>
<dbReference type="InterPro" id="IPR057027">
    <property type="entry name" value="TPR_mt"/>
</dbReference>
<feature type="region of interest" description="Disordered" evidence="3">
    <location>
        <begin position="407"/>
        <end position="429"/>
    </location>
</feature>
<evidence type="ECO:0000313" key="5">
    <source>
        <dbReference type="EMBL" id="KAG0262178.1"/>
    </source>
</evidence>
<feature type="region of interest" description="Disordered" evidence="3">
    <location>
        <begin position="766"/>
        <end position="800"/>
    </location>
</feature>
<dbReference type="NCBIfam" id="TIGR00756">
    <property type="entry name" value="PPR"/>
    <property type="match status" value="2"/>
</dbReference>
<feature type="region of interest" description="Disordered" evidence="3">
    <location>
        <begin position="560"/>
        <end position="595"/>
    </location>
</feature>
<dbReference type="Gene3D" id="1.25.40.10">
    <property type="entry name" value="Tetratricopeptide repeat domain"/>
    <property type="match status" value="3"/>
</dbReference>
<reference evidence="5" key="1">
    <citation type="journal article" date="2020" name="Fungal Divers.">
        <title>Resolving the Mortierellaceae phylogeny through synthesis of multi-gene phylogenetics and phylogenomics.</title>
        <authorList>
            <person name="Vandepol N."/>
            <person name="Liber J."/>
            <person name="Desiro A."/>
            <person name="Na H."/>
            <person name="Kennedy M."/>
            <person name="Barry K."/>
            <person name="Grigoriev I.V."/>
            <person name="Miller A.N."/>
            <person name="O'Donnell K."/>
            <person name="Stajich J.E."/>
            <person name="Bonito G."/>
        </authorList>
    </citation>
    <scope>NUCLEOTIDE SEQUENCE</scope>
    <source>
        <strain evidence="5">BC1065</strain>
    </source>
</reference>
<gene>
    <name evidence="5" type="ORF">DFQ27_002512</name>
</gene>
<protein>
    <recommendedName>
        <fullName evidence="4">Pentatricopeptide repeat-containing protein-mitochondrial domain-containing protein</fullName>
    </recommendedName>
</protein>
<comment type="caution">
    <text evidence="5">The sequence shown here is derived from an EMBL/GenBank/DDBJ whole genome shotgun (WGS) entry which is preliminary data.</text>
</comment>
<dbReference type="InterPro" id="IPR051114">
    <property type="entry name" value="Mito_RNA_Proc_CCM1"/>
</dbReference>
<feature type="compositionally biased region" description="Acidic residues" evidence="3">
    <location>
        <begin position="115"/>
        <end position="125"/>
    </location>
</feature>
<name>A0A9P6Q9D7_9FUNG</name>
<dbReference type="OrthoDB" id="407658at2759"/>
<accession>A0A9P6Q9D7</accession>
<dbReference type="PANTHER" id="PTHR47934">
    <property type="entry name" value="PENTATRICOPEPTIDE REPEAT-CONTAINING PROTEIN PET309, MITOCHONDRIAL"/>
    <property type="match status" value="1"/>
</dbReference>
<dbReference type="InterPro" id="IPR002885">
    <property type="entry name" value="PPR_rpt"/>
</dbReference>
<feature type="repeat" description="PPR" evidence="2">
    <location>
        <begin position="320"/>
        <end position="354"/>
    </location>
</feature>
<evidence type="ECO:0000313" key="6">
    <source>
        <dbReference type="Proteomes" id="UP000807716"/>
    </source>
</evidence>
<dbReference type="Pfam" id="PF23276">
    <property type="entry name" value="TPR_24"/>
    <property type="match status" value="1"/>
</dbReference>
<keyword evidence="1" id="KW-0677">Repeat</keyword>
<dbReference type="GO" id="GO:0005739">
    <property type="term" value="C:mitochondrion"/>
    <property type="evidence" value="ECO:0007669"/>
    <property type="project" value="TreeGrafter"/>
</dbReference>
<feature type="domain" description="Pentatricopeptide repeat-containing protein-mitochondrial" evidence="4">
    <location>
        <begin position="292"/>
        <end position="372"/>
    </location>
</feature>
<dbReference type="Pfam" id="PF13041">
    <property type="entry name" value="PPR_2"/>
    <property type="match status" value="1"/>
</dbReference>
<dbReference type="Proteomes" id="UP000807716">
    <property type="component" value="Unassembled WGS sequence"/>
</dbReference>
<evidence type="ECO:0000256" key="1">
    <source>
        <dbReference type="ARBA" id="ARBA00022737"/>
    </source>
</evidence>
<dbReference type="PANTHER" id="PTHR47934:SF6">
    <property type="entry name" value="MITOCHONDRIAL GROUP I INTRON SPLICING FACTOR CCM1-RELATED"/>
    <property type="match status" value="1"/>
</dbReference>
<dbReference type="PROSITE" id="PS51375">
    <property type="entry name" value="PPR"/>
    <property type="match status" value="3"/>
</dbReference>
<dbReference type="GO" id="GO:0007005">
    <property type="term" value="P:mitochondrion organization"/>
    <property type="evidence" value="ECO:0007669"/>
    <property type="project" value="TreeGrafter"/>
</dbReference>
<evidence type="ECO:0000256" key="3">
    <source>
        <dbReference type="SAM" id="MobiDB-lite"/>
    </source>
</evidence>
<evidence type="ECO:0000259" key="4">
    <source>
        <dbReference type="Pfam" id="PF23276"/>
    </source>
</evidence>
<keyword evidence="6" id="KW-1185">Reference proteome</keyword>
<feature type="compositionally biased region" description="Low complexity" evidence="3">
    <location>
        <begin position="94"/>
        <end position="104"/>
    </location>
</feature>